<feature type="transmembrane region" description="Helical" evidence="1">
    <location>
        <begin position="65"/>
        <end position="89"/>
    </location>
</feature>
<keyword evidence="1" id="KW-1133">Transmembrane helix</keyword>
<evidence type="ECO:0000256" key="1">
    <source>
        <dbReference type="SAM" id="Phobius"/>
    </source>
</evidence>
<feature type="transmembrane region" description="Helical" evidence="1">
    <location>
        <begin position="33"/>
        <end position="53"/>
    </location>
</feature>
<sequence length="187" mass="18790">MLPALTALAFAAGAANAYRLPPLSMWGDVYDHVPNHLVSAGIALLVALSLLRLAGRATTARARRAGALAGGAWGLLSAVFLVDAIGGGLGDRTGDYAVHDAAGVLVPVAALLVLTSSVLLVVTRGGWAPWPLRLAGLVSMPGTLALNQSSSAGWLAAGLLAAAVWAVVAAHALRRPARTATGVPARA</sequence>
<evidence type="ECO:0000313" key="2">
    <source>
        <dbReference type="EMBL" id="CAA9356768.1"/>
    </source>
</evidence>
<reference evidence="2" key="1">
    <citation type="submission" date="2020-02" db="EMBL/GenBank/DDBJ databases">
        <authorList>
            <person name="Meier V. D."/>
        </authorList>
    </citation>
    <scope>NUCLEOTIDE SEQUENCE</scope>
    <source>
        <strain evidence="2">AVDCRST_MAG07</strain>
    </source>
</reference>
<feature type="transmembrane region" description="Helical" evidence="1">
    <location>
        <begin position="130"/>
        <end position="146"/>
    </location>
</feature>
<name>A0A6J4MDJ5_9ACTN</name>
<dbReference type="AlphaFoldDB" id="A0A6J4MDJ5"/>
<accession>A0A6J4MDJ5</accession>
<keyword evidence="1" id="KW-0472">Membrane</keyword>
<gene>
    <name evidence="2" type="ORF">AVDCRST_MAG07-3428</name>
</gene>
<feature type="transmembrane region" description="Helical" evidence="1">
    <location>
        <begin position="101"/>
        <end position="123"/>
    </location>
</feature>
<proteinExistence type="predicted"/>
<keyword evidence="1" id="KW-0812">Transmembrane</keyword>
<protein>
    <submittedName>
        <fullName evidence="2">Uncharacterized protein</fullName>
    </submittedName>
</protein>
<feature type="transmembrane region" description="Helical" evidence="1">
    <location>
        <begin position="152"/>
        <end position="173"/>
    </location>
</feature>
<dbReference type="EMBL" id="CADCUB010000164">
    <property type="protein sequence ID" value="CAA9356768.1"/>
    <property type="molecule type" value="Genomic_DNA"/>
</dbReference>
<organism evidence="2">
    <name type="scientific">uncultured Frankineae bacterium</name>
    <dbReference type="NCBI Taxonomy" id="437475"/>
    <lineage>
        <taxon>Bacteria</taxon>
        <taxon>Bacillati</taxon>
        <taxon>Actinomycetota</taxon>
        <taxon>Actinomycetes</taxon>
        <taxon>Frankiales</taxon>
        <taxon>environmental samples</taxon>
    </lineage>
</organism>